<dbReference type="Gene3D" id="2.60.40.10">
    <property type="entry name" value="Immunoglobulins"/>
    <property type="match status" value="21"/>
</dbReference>
<feature type="domain" description="Fibronectin type-III" evidence="8">
    <location>
        <begin position="1"/>
        <end position="53"/>
    </location>
</feature>
<keyword evidence="10" id="KW-1185">Reference proteome</keyword>
<feature type="domain" description="Fibronectin type-III" evidence="8">
    <location>
        <begin position="697"/>
        <end position="791"/>
    </location>
</feature>
<feature type="domain" description="Ig-like" evidence="7">
    <location>
        <begin position="1736"/>
        <end position="1824"/>
    </location>
</feature>
<feature type="domain" description="Ig-like" evidence="7">
    <location>
        <begin position="155"/>
        <end position="245"/>
    </location>
</feature>
<dbReference type="InterPro" id="IPR007110">
    <property type="entry name" value="Ig-like_dom"/>
</dbReference>
<feature type="domain" description="Fibronectin type-III" evidence="8">
    <location>
        <begin position="1333"/>
        <end position="1429"/>
    </location>
</feature>
<dbReference type="FunFam" id="2.60.40.10:FF:000011">
    <property type="entry name" value="Titin b"/>
    <property type="match status" value="1"/>
</dbReference>
<dbReference type="CDD" id="cd00063">
    <property type="entry name" value="FN3"/>
    <property type="match status" value="13"/>
</dbReference>
<dbReference type="FunFam" id="2.60.40.10:FF:000012">
    <property type="entry name" value="titin isoform X1"/>
    <property type="match status" value="1"/>
</dbReference>
<dbReference type="InterPro" id="IPR036116">
    <property type="entry name" value="FN3_sf"/>
</dbReference>
<keyword evidence="4" id="KW-0677">Repeat</keyword>
<evidence type="ECO:0000256" key="4">
    <source>
        <dbReference type="ARBA" id="ARBA00022737"/>
    </source>
</evidence>
<dbReference type="CDD" id="cd00096">
    <property type="entry name" value="Ig"/>
    <property type="match status" value="1"/>
</dbReference>
<dbReference type="FunFam" id="2.60.40.10:FF:000147">
    <property type="entry name" value="Myosin light chain kinase"/>
    <property type="match status" value="1"/>
</dbReference>
<dbReference type="CDD" id="cd05748">
    <property type="entry name" value="Ig_Titin_like"/>
    <property type="match status" value="1"/>
</dbReference>
<dbReference type="SUPFAM" id="SSF48726">
    <property type="entry name" value="Immunoglobulin"/>
    <property type="match status" value="6"/>
</dbReference>
<dbReference type="InterPro" id="IPR036179">
    <property type="entry name" value="Ig-like_dom_sf"/>
</dbReference>
<feature type="domain" description="Fibronectin type-III" evidence="8">
    <location>
        <begin position="1133"/>
        <end position="1226"/>
    </location>
</feature>
<dbReference type="GO" id="GO:0045214">
    <property type="term" value="P:sarcomere organization"/>
    <property type="evidence" value="ECO:0007669"/>
    <property type="project" value="TreeGrafter"/>
</dbReference>
<feature type="domain" description="Fibronectin type-III" evidence="8">
    <location>
        <begin position="892"/>
        <end position="986"/>
    </location>
</feature>
<dbReference type="InterPro" id="IPR003598">
    <property type="entry name" value="Ig_sub2"/>
</dbReference>
<sequence>MWQKVNTVVITERDYRIIGLIEGLEYQFRVYAQNSAGFSRASDESKHTMAVSPVDQPGTPDYIDTTSESVTLKWDAPKRDGGSKIVAYNIEKRQAQGRWLKTNFTNVSECQFTVTGLACSERYEFRVIARNAIGTVSPPSQSSGYIVVRDESVCPNIEFGKEHFEGLTVKAGQPIRIKVIITGRPIPQVIWFKDGEEINKKMFDITTITGSSTLFIRDADRSHRGLYSVEAKNSSGTKREDINVKVYVNKIGVGRPLDSSPIIAQIQFTVPDAPGTPDSTNVTGDSITLSWEPPRSDGGNEIKHYIVEQREKKSYTFRVCAENRFGVSKSTESETIVAEHPFIPPGAPTRPEVFSVTANSMGIRWEEPYHDGGSKVTGYLIEKKERNTILWVRENNIPCFECYYKVAELVEGLEYQFRVYAMNAAGLSKASEASKREVAQNPVAPPKAELDSKLLIDTVTIRAGSDLVLDAAVGGKPEPKVFWAKGERELELCEKYSLQYTSTRAMAIIKFCDRNDSGNYILTVKNASGVKTAAVNVKVLDTPGPCEDKITISDVTEDKCTVSWKAPLEDGGDSVSHYIVERRDTNRLNWVVMETECKTLSCVITRMIKNHEYLFRVKAVNNEINSYLVEKRDRKSVRWIKVNRDVTTTDTRYKITGLQEGSIYQFRVTAMNAAGDSEPSELSLYAVCREATSTAAAPSVPRIADTTKDSISLIWTRPVDEGGADVIGYVLELQEDGTDEWTKAHEKNLRNAEYTATGLVSTKKYSFRVAAVNVNGVGEFSEPCTGTEPVERIETPDLELSDDLKKTICLRAGGSLRLFVTMTGRPAPVITWSKPGVDLENRGFIEVTSSSTTLIIDKVHRYDAGKYTIEAENPSGKKSVTILVKIYDTPGPPGPIKIKDLTKESAIITWDAPIVDGGAPVNNYIIERRDASMRAFKTVTSKCSKTTYKITGLTEGMLYYFRVLPENIYGVGEACETGDVVLVCEVPMVPQKLEVVDVTKSTVTLAWEKPLHDGGSRLTGYIIEACRFGTDKWMKVATLKTCDFEHTIVSLNETEQYLFRVRAVNSRGASDPREIVTAVTVQEQRVLPKIDLSSLPQKVVNVPVGEYTLEVTNVTGTATEVIKAIILAKPDEPTGPVRVDEVDATSITISWDPPLRDGGAPISGYAVEQRDAHRPGWLPVSESVSRPTFKFTRLTEGDEYVFRVAATNRFGTGLFLQSEIVMCKSVKTIPGQPGRPEVFDVSRDGMTIAWFPPEDDGGSKVSGYIIERKEVRSDRWVRANKNPVTMTRYRSTDLIEGLEYEHRVTAINSRGLSKPSLLSKPAVATDPVDPPSSPQNPRVTGTTQTSVSLAWNPPDEEGGSKVSGYLIEMQKVGQFEWLKCNTTPSLICEYTLTQMPQGAEFKFRVLACNAGGVGEAAEVPGTTKVTEMLESPDYELDAKYKEVFIVRQGGVLRLSVPVKGKPIPTCKWTQEGCDISDRAMIATSEDLAELVIKDAQKEDSGTYDLLLENKCGKKKVHIKVKVIGFPDAPQGPPESSSNPPEIMDVTKSSVALSWSRPKDDGGSSITGYYIEYREVSTEKWERYDTQISTTMYTLTGLIPDKEYQFHVIAQNSIGESQPGPASDVVVCKDPFDKPSQPGEIDIDMVTKDYITIRWACPECDGGKEILGYWIEYRKSEESTWKKCNKERSKERTFTMGGLMEATEYEFRVFAENKTGMSRPRRTAMGIKTKLSVGSAPCLRKEMEEGTAKLGESGILKCQIIGRPLPDIKWYRFGKELTQCRKYAMTSDGRSHSLTIATDQQEDEGVYTCKAINEAGEAETSGKLVLQAPPQFHPGFPLKEKYYAACGTTLRLHVAYIGRPEPKIMWFHDSKPLEPSENVIIESTEHYTHLVIKNVQRNANAGKYKVWLRNHLGIADTVFTVEIQDKPAMPEGPIALDALLKNSVIISWKPPADDGGTMITNYIVEKPQNRHGSSDPLETPAPFIIKSQLGKPGVPLQPVAAGVTKDSCVSEPQTRVDQLQHLSLWMLKFQLKLICPNICKTKKLSLPFVVKWSA</sequence>
<dbReference type="FunFam" id="2.60.40.10:FF:000034">
    <property type="entry name" value="Titin isoform A"/>
    <property type="match status" value="2"/>
</dbReference>
<feature type="compositionally biased region" description="Polar residues" evidence="6">
    <location>
        <begin position="1335"/>
        <end position="1349"/>
    </location>
</feature>
<dbReference type="SMART" id="SM00409">
    <property type="entry name" value="IG"/>
    <property type="match status" value="6"/>
</dbReference>
<dbReference type="SUPFAM" id="SSF49265">
    <property type="entry name" value="Fibronectin type III"/>
    <property type="match status" value="9"/>
</dbReference>
<dbReference type="Proteomes" id="UP001221898">
    <property type="component" value="Unassembled WGS sequence"/>
</dbReference>
<name>A0AAD7T9M2_9TELE</name>
<dbReference type="PANTHER" id="PTHR14340">
    <property type="entry name" value="MICROFIBRIL-ASSOCIATED GLYCOPROTEIN 3"/>
    <property type="match status" value="1"/>
</dbReference>
<evidence type="ECO:0000256" key="6">
    <source>
        <dbReference type="SAM" id="MobiDB-lite"/>
    </source>
</evidence>
<dbReference type="FunFam" id="2.60.40.10:FF:000127">
    <property type="entry name" value="titin isoform X1"/>
    <property type="match status" value="1"/>
</dbReference>
<dbReference type="FunFam" id="2.60.40.10:FF:000112">
    <property type="entry name" value="Titin a"/>
    <property type="match status" value="1"/>
</dbReference>
<evidence type="ECO:0000259" key="7">
    <source>
        <dbReference type="PROSITE" id="PS50835"/>
    </source>
</evidence>
<dbReference type="InterPro" id="IPR013098">
    <property type="entry name" value="Ig_I-set"/>
</dbReference>
<evidence type="ECO:0000313" key="10">
    <source>
        <dbReference type="Proteomes" id="UP001221898"/>
    </source>
</evidence>
<dbReference type="FunFam" id="2.60.40.10:FF:000002">
    <property type="entry name" value="Titin a"/>
    <property type="match status" value="4"/>
</dbReference>
<dbReference type="PANTHER" id="PTHR14340:SF13">
    <property type="entry name" value="TITIN"/>
    <property type="match status" value="1"/>
</dbReference>
<dbReference type="FunFam" id="2.60.40.10:FF:000135">
    <property type="entry name" value="Titin a"/>
    <property type="match status" value="2"/>
</dbReference>
<dbReference type="PROSITE" id="PS50835">
    <property type="entry name" value="IG_LIKE"/>
    <property type="match status" value="5"/>
</dbReference>
<evidence type="ECO:0000256" key="5">
    <source>
        <dbReference type="ARBA" id="ARBA00023319"/>
    </source>
</evidence>
<dbReference type="SMART" id="SM00408">
    <property type="entry name" value="IGc2"/>
    <property type="match status" value="6"/>
</dbReference>
<feature type="domain" description="Fibronectin type-III" evidence="8">
    <location>
        <begin position="989"/>
        <end position="1083"/>
    </location>
</feature>
<feature type="domain" description="Ig-like" evidence="7">
    <location>
        <begin position="446"/>
        <end position="538"/>
    </location>
</feature>
<evidence type="ECO:0000256" key="2">
    <source>
        <dbReference type="ARBA" id="ARBA00006692"/>
    </source>
</evidence>
<dbReference type="Pfam" id="PF00041">
    <property type="entry name" value="fn3"/>
    <property type="match status" value="11"/>
</dbReference>
<comment type="subcellular location">
    <subcellularLocation>
        <location evidence="1">Cytoplasm</location>
    </subcellularLocation>
</comment>
<evidence type="ECO:0008006" key="11">
    <source>
        <dbReference type="Google" id="ProtNLM"/>
    </source>
</evidence>
<evidence type="ECO:0000256" key="1">
    <source>
        <dbReference type="ARBA" id="ARBA00004496"/>
    </source>
</evidence>
<gene>
    <name evidence="9" type="ORF">AAFF_G00328270</name>
</gene>
<feature type="domain" description="Fibronectin type-III" evidence="8">
    <location>
        <begin position="1232"/>
        <end position="1328"/>
    </location>
</feature>
<dbReference type="GO" id="GO:0031430">
    <property type="term" value="C:M band"/>
    <property type="evidence" value="ECO:0007669"/>
    <property type="project" value="TreeGrafter"/>
</dbReference>
<dbReference type="InterPro" id="IPR003599">
    <property type="entry name" value="Ig_sub"/>
</dbReference>
<dbReference type="InterPro" id="IPR003961">
    <property type="entry name" value="FN3_dom"/>
</dbReference>
<dbReference type="GO" id="GO:0048738">
    <property type="term" value="P:cardiac muscle tissue development"/>
    <property type="evidence" value="ECO:0007669"/>
    <property type="project" value="TreeGrafter"/>
</dbReference>
<feature type="domain" description="Ig-like" evidence="7">
    <location>
        <begin position="796"/>
        <end position="881"/>
    </location>
</feature>
<dbReference type="FunFam" id="2.60.40.10:FF:000983">
    <property type="entry name" value="titin isoform X1"/>
    <property type="match status" value="1"/>
</dbReference>
<feature type="domain" description="Fibronectin type-III" evidence="8">
    <location>
        <begin position="56"/>
        <end position="151"/>
    </location>
</feature>
<reference evidence="9" key="1">
    <citation type="journal article" date="2023" name="Science">
        <title>Genome structures resolve the early diversification of teleost fishes.</title>
        <authorList>
            <person name="Parey E."/>
            <person name="Louis A."/>
            <person name="Montfort J."/>
            <person name="Bouchez O."/>
            <person name="Roques C."/>
            <person name="Iampietro C."/>
            <person name="Lluch J."/>
            <person name="Castinel A."/>
            <person name="Donnadieu C."/>
            <person name="Desvignes T."/>
            <person name="Floi Bucao C."/>
            <person name="Jouanno E."/>
            <person name="Wen M."/>
            <person name="Mejri S."/>
            <person name="Dirks R."/>
            <person name="Jansen H."/>
            <person name="Henkel C."/>
            <person name="Chen W.J."/>
            <person name="Zahm M."/>
            <person name="Cabau C."/>
            <person name="Klopp C."/>
            <person name="Thompson A.W."/>
            <person name="Robinson-Rechavi M."/>
            <person name="Braasch I."/>
            <person name="Lecointre G."/>
            <person name="Bobe J."/>
            <person name="Postlethwait J.H."/>
            <person name="Berthelot C."/>
            <person name="Roest Crollius H."/>
            <person name="Guiguen Y."/>
        </authorList>
    </citation>
    <scope>NUCLEOTIDE SEQUENCE</scope>
    <source>
        <strain evidence="9">NC1722</strain>
    </source>
</reference>
<comment type="similarity">
    <text evidence="2">Belongs to the protein kinase superfamily. CAMK Ser/Thr protein kinase family.</text>
</comment>
<keyword evidence="5" id="KW-0393">Immunoglobulin domain</keyword>
<organism evidence="9 10">
    <name type="scientific">Aldrovandia affinis</name>
    <dbReference type="NCBI Taxonomy" id="143900"/>
    <lineage>
        <taxon>Eukaryota</taxon>
        <taxon>Metazoa</taxon>
        <taxon>Chordata</taxon>
        <taxon>Craniata</taxon>
        <taxon>Vertebrata</taxon>
        <taxon>Euteleostomi</taxon>
        <taxon>Actinopterygii</taxon>
        <taxon>Neopterygii</taxon>
        <taxon>Teleostei</taxon>
        <taxon>Notacanthiformes</taxon>
        <taxon>Halosauridae</taxon>
        <taxon>Aldrovandia</taxon>
    </lineage>
</organism>
<feature type="region of interest" description="Disordered" evidence="6">
    <location>
        <begin position="1316"/>
        <end position="1356"/>
    </location>
</feature>
<dbReference type="FunFam" id="2.60.40.10:FF:000003">
    <property type="entry name" value="Titin isoform E"/>
    <property type="match status" value="2"/>
</dbReference>
<dbReference type="PRINTS" id="PR00014">
    <property type="entry name" value="FNTYPEIII"/>
</dbReference>
<feature type="domain" description="Fibronectin type-III" evidence="8">
    <location>
        <begin position="546"/>
        <end position="639"/>
    </location>
</feature>
<dbReference type="Pfam" id="PF07679">
    <property type="entry name" value="I-set"/>
    <property type="match status" value="6"/>
</dbReference>
<feature type="domain" description="Fibronectin type-III" evidence="8">
    <location>
        <begin position="1636"/>
        <end position="1731"/>
    </location>
</feature>
<evidence type="ECO:0000256" key="3">
    <source>
        <dbReference type="ARBA" id="ARBA00022490"/>
    </source>
</evidence>
<feature type="domain" description="Ig-like" evidence="7">
    <location>
        <begin position="1384"/>
        <end position="1503"/>
    </location>
</feature>
<dbReference type="FunFam" id="2.60.40.10:FF:001229">
    <property type="entry name" value="titin isoform X1"/>
    <property type="match status" value="1"/>
</dbReference>
<evidence type="ECO:0000313" key="9">
    <source>
        <dbReference type="EMBL" id="KAJ8416949.1"/>
    </source>
</evidence>
<proteinExistence type="inferred from homology"/>
<dbReference type="InterPro" id="IPR013783">
    <property type="entry name" value="Ig-like_fold"/>
</dbReference>
<dbReference type="SMART" id="SM00060">
    <property type="entry name" value="FN3"/>
    <property type="match status" value="13"/>
</dbReference>
<feature type="domain" description="Fibronectin type-III" evidence="8">
    <location>
        <begin position="1536"/>
        <end position="1630"/>
    </location>
</feature>
<comment type="caution">
    <text evidence="9">The sequence shown here is derived from an EMBL/GenBank/DDBJ whole genome shotgun (WGS) entry which is preliminary data.</text>
</comment>
<dbReference type="GO" id="GO:0008307">
    <property type="term" value="F:structural constituent of muscle"/>
    <property type="evidence" value="ECO:0007669"/>
    <property type="project" value="TreeGrafter"/>
</dbReference>
<keyword evidence="3" id="KW-0963">Cytoplasm</keyword>
<protein>
    <recommendedName>
        <fullName evidence="11">Titin</fullName>
    </recommendedName>
</protein>
<evidence type="ECO:0000259" key="8">
    <source>
        <dbReference type="PROSITE" id="PS50853"/>
    </source>
</evidence>
<accession>A0AAD7T9M2</accession>
<feature type="domain" description="Fibronectin type-III" evidence="8">
    <location>
        <begin position="347"/>
        <end position="441"/>
    </location>
</feature>
<dbReference type="PROSITE" id="PS50853">
    <property type="entry name" value="FN3"/>
    <property type="match status" value="12"/>
</dbReference>
<dbReference type="EMBL" id="JAINUG010000005">
    <property type="protein sequence ID" value="KAJ8416949.1"/>
    <property type="molecule type" value="Genomic_DNA"/>
</dbReference>